<keyword evidence="4" id="KW-1185">Reference proteome</keyword>
<dbReference type="InterPro" id="IPR046848">
    <property type="entry name" value="E_motif"/>
</dbReference>
<dbReference type="Pfam" id="PF20431">
    <property type="entry name" value="E_motif"/>
    <property type="match status" value="1"/>
</dbReference>
<gene>
    <name evidence="3" type="ORF">TSUD_234710</name>
</gene>
<dbReference type="GO" id="GO:0009451">
    <property type="term" value="P:RNA modification"/>
    <property type="evidence" value="ECO:0007669"/>
    <property type="project" value="InterPro"/>
</dbReference>
<dbReference type="EMBL" id="DF973251">
    <property type="protein sequence ID" value="GAU22649.1"/>
    <property type="molecule type" value="Genomic_DNA"/>
</dbReference>
<dbReference type="NCBIfam" id="TIGR00756">
    <property type="entry name" value="PPR"/>
    <property type="match status" value="2"/>
</dbReference>
<dbReference type="GO" id="GO:0099402">
    <property type="term" value="P:plant organ development"/>
    <property type="evidence" value="ECO:0007669"/>
    <property type="project" value="UniProtKB-ARBA"/>
</dbReference>
<reference evidence="4" key="1">
    <citation type="journal article" date="2017" name="Front. Plant Sci.">
        <title>Climate Clever Clovers: New Paradigm to Reduce the Environmental Footprint of Ruminants by Breeding Low Methanogenic Forages Utilizing Haplotype Variation.</title>
        <authorList>
            <person name="Kaur P."/>
            <person name="Appels R."/>
            <person name="Bayer P.E."/>
            <person name="Keeble-Gagnere G."/>
            <person name="Wang J."/>
            <person name="Hirakawa H."/>
            <person name="Shirasawa K."/>
            <person name="Vercoe P."/>
            <person name="Stefanova K."/>
            <person name="Durmic Z."/>
            <person name="Nichols P."/>
            <person name="Revell C."/>
            <person name="Isobe S.N."/>
            <person name="Edwards D."/>
            <person name="Erskine W."/>
        </authorList>
    </citation>
    <scope>NUCLEOTIDE SEQUENCE [LARGE SCALE GENOMIC DNA]</scope>
    <source>
        <strain evidence="4">cv. Daliak</strain>
    </source>
</reference>
<dbReference type="Gene3D" id="1.25.40.10">
    <property type="entry name" value="Tetratricopeptide repeat domain"/>
    <property type="match status" value="2"/>
</dbReference>
<accession>A0A2Z6MUP1</accession>
<proteinExistence type="predicted"/>
<evidence type="ECO:0000256" key="1">
    <source>
        <dbReference type="ARBA" id="ARBA00022737"/>
    </source>
</evidence>
<name>A0A2Z6MUP1_TRISU</name>
<organism evidence="3 4">
    <name type="scientific">Trifolium subterraneum</name>
    <name type="common">Subterranean clover</name>
    <dbReference type="NCBI Taxonomy" id="3900"/>
    <lineage>
        <taxon>Eukaryota</taxon>
        <taxon>Viridiplantae</taxon>
        <taxon>Streptophyta</taxon>
        <taxon>Embryophyta</taxon>
        <taxon>Tracheophyta</taxon>
        <taxon>Spermatophyta</taxon>
        <taxon>Magnoliopsida</taxon>
        <taxon>eudicotyledons</taxon>
        <taxon>Gunneridae</taxon>
        <taxon>Pentapetalae</taxon>
        <taxon>rosids</taxon>
        <taxon>fabids</taxon>
        <taxon>Fabales</taxon>
        <taxon>Fabaceae</taxon>
        <taxon>Papilionoideae</taxon>
        <taxon>50 kb inversion clade</taxon>
        <taxon>NPAAA clade</taxon>
        <taxon>Hologalegina</taxon>
        <taxon>IRL clade</taxon>
        <taxon>Trifolieae</taxon>
        <taxon>Trifolium</taxon>
    </lineage>
</organism>
<dbReference type="InterPro" id="IPR046960">
    <property type="entry name" value="PPR_At4g14850-like_plant"/>
</dbReference>
<dbReference type="GO" id="GO:0003723">
    <property type="term" value="F:RNA binding"/>
    <property type="evidence" value="ECO:0007669"/>
    <property type="project" value="InterPro"/>
</dbReference>
<evidence type="ECO:0000256" key="2">
    <source>
        <dbReference type="PROSITE-ProRule" id="PRU00708"/>
    </source>
</evidence>
<evidence type="ECO:0000313" key="4">
    <source>
        <dbReference type="Proteomes" id="UP000242715"/>
    </source>
</evidence>
<dbReference type="FunFam" id="1.25.40.10:FF:000158">
    <property type="entry name" value="pentatricopeptide repeat-containing protein At2g33680"/>
    <property type="match status" value="1"/>
</dbReference>
<dbReference type="InterPro" id="IPR002885">
    <property type="entry name" value="PPR_rpt"/>
</dbReference>
<evidence type="ECO:0000313" key="3">
    <source>
        <dbReference type="EMBL" id="GAU22649.1"/>
    </source>
</evidence>
<dbReference type="AlphaFoldDB" id="A0A2Z6MUP1"/>
<dbReference type="Pfam" id="PF01535">
    <property type="entry name" value="PPR"/>
    <property type="match status" value="4"/>
</dbReference>
<sequence length="316" mass="35536">MGCIDNGRMCHAQAVKNGVDFVLPVQNSLVHMYGSCGDVYLARVMFDGMVSRDLVSWNSMIDGYVKVGDLSAAHRLFDVMPERNLVTWNSMISGFLKGRNPGYGLKLFREMGRLGIRGNARTMVCAVTASGRSGRLKEGKSVHGNIIRSYFKQMIDVFDVKPNFAHFWCMANLLANVGLVDEAEECLKNMAKFDGDISRESLLWASLLGLCRFKKDMYLGEQFAKLLVEMDPKNLDCYQFLLIIYAVAAQWGNVSRVQKLMKERKLGIIPGSSLVDLKYIVHNFRVSNKQNEGIEAVNKMMNELSHRFSLQCADSS</sequence>
<feature type="repeat" description="PPR" evidence="2">
    <location>
        <begin position="53"/>
        <end position="87"/>
    </location>
</feature>
<protein>
    <recommendedName>
        <fullName evidence="5">Pentatricopeptide repeat-containing protein</fullName>
    </recommendedName>
</protein>
<dbReference type="PROSITE" id="PS51375">
    <property type="entry name" value="PPR"/>
    <property type="match status" value="1"/>
</dbReference>
<dbReference type="PANTHER" id="PTHR47926">
    <property type="entry name" value="PENTATRICOPEPTIDE REPEAT-CONTAINING PROTEIN"/>
    <property type="match status" value="1"/>
</dbReference>
<dbReference type="InterPro" id="IPR011990">
    <property type="entry name" value="TPR-like_helical_dom_sf"/>
</dbReference>
<dbReference type="Proteomes" id="UP000242715">
    <property type="component" value="Unassembled WGS sequence"/>
</dbReference>
<dbReference type="OrthoDB" id="1868351at2759"/>
<dbReference type="PANTHER" id="PTHR47926:SF365">
    <property type="entry name" value="DYW DOMAIN-CONTAINING PROTEIN"/>
    <property type="match status" value="1"/>
</dbReference>
<evidence type="ECO:0008006" key="5">
    <source>
        <dbReference type="Google" id="ProtNLM"/>
    </source>
</evidence>
<keyword evidence="1" id="KW-0677">Repeat</keyword>